<proteinExistence type="predicted"/>
<evidence type="ECO:0000256" key="2">
    <source>
        <dbReference type="ARBA" id="ARBA00022827"/>
    </source>
</evidence>
<keyword evidence="3" id="KW-0560">Oxidoreductase</keyword>
<gene>
    <name evidence="6" type="ORF">K505DRAFT_359046</name>
</gene>
<evidence type="ECO:0000256" key="3">
    <source>
        <dbReference type="ARBA" id="ARBA00023002"/>
    </source>
</evidence>
<dbReference type="AlphaFoldDB" id="A0A6A6XKZ4"/>
<dbReference type="InterPro" id="IPR036188">
    <property type="entry name" value="FAD/NAD-bd_sf"/>
</dbReference>
<name>A0A6A6XKZ4_9PLEO</name>
<keyword evidence="2" id="KW-0274">FAD</keyword>
<dbReference type="EMBL" id="MU001823">
    <property type="protein sequence ID" value="KAF2796763.1"/>
    <property type="molecule type" value="Genomic_DNA"/>
</dbReference>
<dbReference type="GO" id="GO:0071949">
    <property type="term" value="F:FAD binding"/>
    <property type="evidence" value="ECO:0007669"/>
    <property type="project" value="InterPro"/>
</dbReference>
<evidence type="ECO:0000256" key="1">
    <source>
        <dbReference type="ARBA" id="ARBA00022630"/>
    </source>
</evidence>
<reference evidence="6" key="1">
    <citation type="journal article" date="2020" name="Stud. Mycol.">
        <title>101 Dothideomycetes genomes: a test case for predicting lifestyles and emergence of pathogens.</title>
        <authorList>
            <person name="Haridas S."/>
            <person name="Albert R."/>
            <person name="Binder M."/>
            <person name="Bloem J."/>
            <person name="Labutti K."/>
            <person name="Salamov A."/>
            <person name="Andreopoulos B."/>
            <person name="Baker S."/>
            <person name="Barry K."/>
            <person name="Bills G."/>
            <person name="Bluhm B."/>
            <person name="Cannon C."/>
            <person name="Castanera R."/>
            <person name="Culley D."/>
            <person name="Daum C."/>
            <person name="Ezra D."/>
            <person name="Gonzalez J."/>
            <person name="Henrissat B."/>
            <person name="Kuo A."/>
            <person name="Liang C."/>
            <person name="Lipzen A."/>
            <person name="Lutzoni F."/>
            <person name="Magnuson J."/>
            <person name="Mondo S."/>
            <person name="Nolan M."/>
            <person name="Ohm R."/>
            <person name="Pangilinan J."/>
            <person name="Park H.-J."/>
            <person name="Ramirez L."/>
            <person name="Alfaro M."/>
            <person name="Sun H."/>
            <person name="Tritt A."/>
            <person name="Yoshinaga Y."/>
            <person name="Zwiers L.-H."/>
            <person name="Turgeon B."/>
            <person name="Goodwin S."/>
            <person name="Spatafora J."/>
            <person name="Crous P."/>
            <person name="Grigoriev I."/>
        </authorList>
    </citation>
    <scope>NUCLEOTIDE SEQUENCE</scope>
    <source>
        <strain evidence="6">CBS 109.77</strain>
    </source>
</reference>
<evidence type="ECO:0000313" key="7">
    <source>
        <dbReference type="Proteomes" id="UP000799757"/>
    </source>
</evidence>
<dbReference type="InterPro" id="IPR002938">
    <property type="entry name" value="FAD-bd"/>
</dbReference>
<dbReference type="PANTHER" id="PTHR43004">
    <property type="entry name" value="TRK SYSTEM POTASSIUM UPTAKE PROTEIN"/>
    <property type="match status" value="1"/>
</dbReference>
<dbReference type="Gene3D" id="3.40.30.120">
    <property type="match status" value="1"/>
</dbReference>
<keyword evidence="1" id="KW-0285">Flavoprotein</keyword>
<dbReference type="PANTHER" id="PTHR43004:SF8">
    <property type="entry name" value="FAD-BINDING DOMAIN-CONTAINING PROTEIN-RELATED"/>
    <property type="match status" value="1"/>
</dbReference>
<feature type="domain" description="FAD-binding" evidence="5">
    <location>
        <begin position="34"/>
        <end position="396"/>
    </location>
</feature>
<organism evidence="6 7">
    <name type="scientific">Melanomma pulvis-pyrius CBS 109.77</name>
    <dbReference type="NCBI Taxonomy" id="1314802"/>
    <lineage>
        <taxon>Eukaryota</taxon>
        <taxon>Fungi</taxon>
        <taxon>Dikarya</taxon>
        <taxon>Ascomycota</taxon>
        <taxon>Pezizomycotina</taxon>
        <taxon>Dothideomycetes</taxon>
        <taxon>Pleosporomycetidae</taxon>
        <taxon>Pleosporales</taxon>
        <taxon>Melanommataceae</taxon>
        <taxon>Melanomma</taxon>
    </lineage>
</organism>
<feature type="region of interest" description="Disordered" evidence="4">
    <location>
        <begin position="1"/>
        <end position="29"/>
    </location>
</feature>
<dbReference type="GO" id="GO:0016709">
    <property type="term" value="F:oxidoreductase activity, acting on paired donors, with incorporation or reduction of molecular oxygen, NAD(P)H as one donor, and incorporation of one atom of oxygen"/>
    <property type="evidence" value="ECO:0007669"/>
    <property type="project" value="UniProtKB-ARBA"/>
</dbReference>
<dbReference type="Pfam" id="PF21274">
    <property type="entry name" value="Rng_hyd_C"/>
    <property type="match status" value="1"/>
</dbReference>
<accession>A0A6A6XKZ4</accession>
<dbReference type="Gene3D" id="3.50.50.60">
    <property type="entry name" value="FAD/NAD(P)-binding domain"/>
    <property type="match status" value="1"/>
</dbReference>
<sequence length="618" mass="67852">MTTNSSGLDSHQIPTHNAANSKPDSSTSTLPEIDTDVLVVGAGVTGLALTALLRTFGVRVYTIARHGGTAPAPRAHITNQRTMEIFRDMGIEERVSAVATSLKKMGSGILATSLTGMEIGRYGCYGASDHQLTDFAMASPCKMENSPQNLLEPVLLVRAREKGADIRFYHELIHIEQSSEGVLARVRERTTQAEYLVRARYAIGADGARSVVASHMGFGFQGKPGLMFMLTSWLEVDLSKYTSYRPACIYWLLQPGNEYWVGAGTCICVQQFREWTFNRQYDPTDGEPDTSDEAVMAAARDALDLDDSVPIRVKDVSKWEVNHMVATEYRRGRIFLAGDAAHRHPPASGLGTNTSVQDAYNLAWKLSMVLKGQAGDKLLDSYNQERQPIGKQVVDHAIGTLYEMTQIAQVLGFQKGRSKEEGYASLAELFSDAPGAEERRTKLEEQIKLGNRRSNAIGLHLGHRYTGSYAVVHDGTPFPPVQRDPVLYYEPTTHPGAYLPHAWVQYSGSLISTLDVPEHGSFGLIVGIGGGPWSSAAEKASQALGVKLPVHAIGYRCTYDDVLGEWRSRREIGDRGAILVRPDRHIAWRSADRPTDPTEALCSAFAQVLGRNFMKPAL</sequence>
<evidence type="ECO:0000313" key="6">
    <source>
        <dbReference type="EMBL" id="KAF2796763.1"/>
    </source>
</evidence>
<dbReference type="InterPro" id="IPR050641">
    <property type="entry name" value="RIFMO-like"/>
</dbReference>
<dbReference type="Proteomes" id="UP000799757">
    <property type="component" value="Unassembled WGS sequence"/>
</dbReference>
<dbReference type="PRINTS" id="PR00420">
    <property type="entry name" value="RNGMNOXGNASE"/>
</dbReference>
<keyword evidence="7" id="KW-1185">Reference proteome</keyword>
<evidence type="ECO:0000256" key="4">
    <source>
        <dbReference type="SAM" id="MobiDB-lite"/>
    </source>
</evidence>
<dbReference type="SUPFAM" id="SSF51905">
    <property type="entry name" value="FAD/NAD(P)-binding domain"/>
    <property type="match status" value="1"/>
</dbReference>
<protein>
    <recommendedName>
        <fullName evidence="5">FAD-binding domain-containing protein</fullName>
    </recommendedName>
</protein>
<dbReference type="Gene3D" id="3.30.9.10">
    <property type="entry name" value="D-Amino Acid Oxidase, subunit A, domain 2"/>
    <property type="match status" value="1"/>
</dbReference>
<evidence type="ECO:0000259" key="5">
    <source>
        <dbReference type="Pfam" id="PF01494"/>
    </source>
</evidence>
<dbReference type="OrthoDB" id="2096480at2759"/>
<dbReference type="Pfam" id="PF01494">
    <property type="entry name" value="FAD_binding_3"/>
    <property type="match status" value="1"/>
</dbReference>